<protein>
    <recommendedName>
        <fullName evidence="2">glycerophosphodiester phosphodiesterase</fullName>
        <ecNumber evidence="2">3.1.4.46</ecNumber>
    </recommendedName>
</protein>
<proteinExistence type="inferred from homology"/>
<dbReference type="InterPro" id="IPR017946">
    <property type="entry name" value="PLC-like_Pdiesterase_TIM-brl"/>
</dbReference>
<dbReference type="FunFam" id="3.20.20.190:FF:000013">
    <property type="entry name" value="Glycerophosphodiester phosphodiesterase GDPDL3"/>
    <property type="match status" value="1"/>
</dbReference>
<dbReference type="InterPro" id="IPR030395">
    <property type="entry name" value="GP_PDE_dom"/>
</dbReference>
<dbReference type="FunFam" id="3.20.20.190:FF:000011">
    <property type="entry name" value="Glycerophosphodiester phosphodiesterase GDPDL3"/>
    <property type="match status" value="1"/>
</dbReference>
<evidence type="ECO:0000256" key="4">
    <source>
        <dbReference type="ARBA" id="ARBA00022798"/>
    </source>
</evidence>
<comment type="similarity">
    <text evidence="1">Belongs to the glycerophosphoryl diester phosphodiesterase family.</text>
</comment>
<name>A0A2P2K3S5_RHIMU</name>
<evidence type="ECO:0000256" key="6">
    <source>
        <dbReference type="ARBA" id="ARBA00023180"/>
    </source>
</evidence>
<feature type="chain" id="PRO_5015109564" description="glycerophosphodiester phosphodiesterase" evidence="9">
    <location>
        <begin position="37"/>
        <end position="763"/>
    </location>
</feature>
<dbReference type="GO" id="GO:0006629">
    <property type="term" value="P:lipid metabolic process"/>
    <property type="evidence" value="ECO:0007669"/>
    <property type="project" value="InterPro"/>
</dbReference>
<dbReference type="GO" id="GO:0006071">
    <property type="term" value="P:glycerol metabolic process"/>
    <property type="evidence" value="ECO:0007669"/>
    <property type="project" value="UniProtKB-KW"/>
</dbReference>
<evidence type="ECO:0000259" key="10">
    <source>
        <dbReference type="PROSITE" id="PS51704"/>
    </source>
</evidence>
<reference evidence="11" key="1">
    <citation type="submission" date="2018-02" db="EMBL/GenBank/DDBJ databases">
        <title>Rhizophora mucronata_Transcriptome.</title>
        <authorList>
            <person name="Meera S.P."/>
            <person name="Sreeshan A."/>
            <person name="Augustine A."/>
        </authorList>
    </citation>
    <scope>NUCLEOTIDE SEQUENCE</scope>
    <source>
        <tissue evidence="11">Leaf</tissue>
    </source>
</reference>
<feature type="region of interest" description="Disordered" evidence="8">
    <location>
        <begin position="698"/>
        <end position="742"/>
    </location>
</feature>
<dbReference type="EMBL" id="GGEC01019894">
    <property type="protein sequence ID" value="MBX00378.1"/>
    <property type="molecule type" value="Transcribed_RNA"/>
</dbReference>
<dbReference type="Gene3D" id="3.20.20.190">
    <property type="entry name" value="Phosphatidylinositol (PI) phosphodiesterase"/>
    <property type="match status" value="2"/>
</dbReference>
<keyword evidence="5" id="KW-0378">Hydrolase</keyword>
<feature type="signal peptide" evidence="9">
    <location>
        <begin position="1"/>
        <end position="36"/>
    </location>
</feature>
<feature type="domain" description="GP-PDE" evidence="10">
    <location>
        <begin position="50"/>
        <end position="347"/>
    </location>
</feature>
<dbReference type="EC" id="3.1.4.46" evidence="2"/>
<dbReference type="CDD" id="cd08603">
    <property type="entry name" value="GDPD_SHV3_repeat_1"/>
    <property type="match status" value="1"/>
</dbReference>
<dbReference type="SUPFAM" id="SSF51695">
    <property type="entry name" value="PLC-like phosphodiesterases"/>
    <property type="match status" value="2"/>
</dbReference>
<comment type="catalytic activity">
    <reaction evidence="7">
        <text>a sn-glycero-3-phosphodiester + H2O = an alcohol + sn-glycerol 3-phosphate + H(+)</text>
        <dbReference type="Rhea" id="RHEA:12969"/>
        <dbReference type="ChEBI" id="CHEBI:15377"/>
        <dbReference type="ChEBI" id="CHEBI:15378"/>
        <dbReference type="ChEBI" id="CHEBI:30879"/>
        <dbReference type="ChEBI" id="CHEBI:57597"/>
        <dbReference type="ChEBI" id="CHEBI:83408"/>
        <dbReference type="EC" id="3.1.4.46"/>
    </reaction>
</comment>
<evidence type="ECO:0000256" key="9">
    <source>
        <dbReference type="SAM" id="SignalP"/>
    </source>
</evidence>
<sequence length="763" mass="83737">MSCRRDSPAMYGPRAFGASLLAAALLLQSLVALVSARGSTRWQTLSGKSPSVIARGGFSGLLPHSSFGAYQFALYTSVPSVILWCDVQLTKDKVGICTSELKLDNFTDIDQIYPKRRSSYEVNGVLTKGWFPVDFTLKELANVQIIQPIYSRTQLLPGSPIQTAEDVASLNPQGLWLNVQHDIFFRQHNLSMRSYILSVSRNVVVNYISSPEVGFLRSIASRFNPKITKLVFRFLGPTDIDPSTNQTYDSLSKNLTFIKTFASGVLIPKTYIWRMDEALYLTGHTPIVSDAHKAGLEVYASEFYNDVPLSYNYSYDPLAEYLNFVDNGDFSVDGVLSDFPITPSEAIDCFSHLGKNASEKAKLLIISKNGASGDYPGCTDLAYNNAISDGADVIDCPVQMSKDGIPFCLSTINLIDSTTVTQSPFGGLATSIPEIQAGSGIFTFDLTWSQIQNLTPAISNPYSKYTLYRNPLFKNEGNLLTLSDFLALAKKASSLSGILISIEHADYLIEQQRLPIIDTVLGALSKAGYDIEAPKKVMIQSSNSSVLTKFKEKRNYERVYKIDEDIQGALDSAIENIKTFADSVVISKVSVFPVEQQFTTVLTHVVQKLQSAKLPVYVETFSNEFVSQAWDFFSDATVEINSFVMAASIDGVVTEFPRTSARYRKNLCLNMGNDTPPYMSPIEPGALLQLMGPLAKPPAESPSPVLTESDVVEPPLSSVTARSPSSGGETTGSPSPRPNGQPKIETCIFMSHLLVFFTILFLL</sequence>
<evidence type="ECO:0000256" key="2">
    <source>
        <dbReference type="ARBA" id="ARBA00012247"/>
    </source>
</evidence>
<accession>A0A2P2K3S5</accession>
<evidence type="ECO:0000256" key="5">
    <source>
        <dbReference type="ARBA" id="ARBA00022801"/>
    </source>
</evidence>
<evidence type="ECO:0000256" key="1">
    <source>
        <dbReference type="ARBA" id="ARBA00007277"/>
    </source>
</evidence>
<dbReference type="PANTHER" id="PTHR43620">
    <property type="entry name" value="GLYCEROPHOSPHORYL DIESTER PHOSPHODIESTERASE"/>
    <property type="match status" value="1"/>
</dbReference>
<dbReference type="GO" id="GO:0008889">
    <property type="term" value="F:glycerophosphodiester phosphodiesterase activity"/>
    <property type="evidence" value="ECO:0007669"/>
    <property type="project" value="UniProtKB-EC"/>
</dbReference>
<keyword evidence="6" id="KW-0325">Glycoprotein</keyword>
<dbReference type="AlphaFoldDB" id="A0A2P2K3S5"/>
<keyword evidence="4" id="KW-0319">Glycerol metabolism</keyword>
<feature type="domain" description="GP-PDE" evidence="10">
    <location>
        <begin position="363"/>
        <end position="664"/>
    </location>
</feature>
<organism evidence="11">
    <name type="scientific">Rhizophora mucronata</name>
    <name type="common">Asiatic mangrove</name>
    <dbReference type="NCBI Taxonomy" id="61149"/>
    <lineage>
        <taxon>Eukaryota</taxon>
        <taxon>Viridiplantae</taxon>
        <taxon>Streptophyta</taxon>
        <taxon>Embryophyta</taxon>
        <taxon>Tracheophyta</taxon>
        <taxon>Spermatophyta</taxon>
        <taxon>Magnoliopsida</taxon>
        <taxon>eudicotyledons</taxon>
        <taxon>Gunneridae</taxon>
        <taxon>Pentapetalae</taxon>
        <taxon>rosids</taxon>
        <taxon>fabids</taxon>
        <taxon>Malpighiales</taxon>
        <taxon>Rhizophoraceae</taxon>
        <taxon>Rhizophora</taxon>
    </lineage>
</organism>
<evidence type="ECO:0000313" key="11">
    <source>
        <dbReference type="EMBL" id="MBX00378.1"/>
    </source>
</evidence>
<dbReference type="PANTHER" id="PTHR43620:SF7">
    <property type="entry name" value="GLYCEROPHOSPHODIESTER PHOSPHODIESTERASE GDPD5-RELATED"/>
    <property type="match status" value="1"/>
</dbReference>
<dbReference type="PROSITE" id="PS51704">
    <property type="entry name" value="GP_PDE"/>
    <property type="match status" value="2"/>
</dbReference>
<evidence type="ECO:0000256" key="7">
    <source>
        <dbReference type="ARBA" id="ARBA00047512"/>
    </source>
</evidence>
<keyword evidence="3 9" id="KW-0732">Signal</keyword>
<dbReference type="CDD" id="cd08604">
    <property type="entry name" value="GDPD_SHV3_repeat_2"/>
    <property type="match status" value="1"/>
</dbReference>
<evidence type="ECO:0000256" key="3">
    <source>
        <dbReference type="ARBA" id="ARBA00022729"/>
    </source>
</evidence>
<evidence type="ECO:0000256" key="8">
    <source>
        <dbReference type="SAM" id="MobiDB-lite"/>
    </source>
</evidence>
<dbReference type="Pfam" id="PF03009">
    <property type="entry name" value="GDPD"/>
    <property type="match status" value="2"/>
</dbReference>
<feature type="compositionally biased region" description="Low complexity" evidence="8">
    <location>
        <begin position="722"/>
        <end position="734"/>
    </location>
</feature>